<proteinExistence type="predicted"/>
<dbReference type="AlphaFoldDB" id="A0A7S2A1J0"/>
<organism evidence="3">
    <name type="scientific">Ditylum brightwellii</name>
    <dbReference type="NCBI Taxonomy" id="49249"/>
    <lineage>
        <taxon>Eukaryota</taxon>
        <taxon>Sar</taxon>
        <taxon>Stramenopiles</taxon>
        <taxon>Ochrophyta</taxon>
        <taxon>Bacillariophyta</taxon>
        <taxon>Mediophyceae</taxon>
        <taxon>Lithodesmiophycidae</taxon>
        <taxon>Lithodesmiales</taxon>
        <taxon>Lithodesmiaceae</taxon>
        <taxon>Ditylum</taxon>
    </lineage>
</organism>
<dbReference type="Gene3D" id="2.40.33.20">
    <property type="entry name" value="PK beta-barrel domain-like"/>
    <property type="match status" value="1"/>
</dbReference>
<feature type="region of interest" description="Disordered" evidence="1">
    <location>
        <begin position="97"/>
        <end position="150"/>
    </location>
</feature>
<dbReference type="InterPro" id="IPR011037">
    <property type="entry name" value="Pyrv_Knase-like_insert_dom_sf"/>
</dbReference>
<reference evidence="3" key="1">
    <citation type="submission" date="2021-01" db="EMBL/GenBank/DDBJ databases">
        <authorList>
            <person name="Corre E."/>
            <person name="Pelletier E."/>
            <person name="Niang G."/>
            <person name="Scheremetjew M."/>
            <person name="Finn R."/>
            <person name="Kale V."/>
            <person name="Holt S."/>
            <person name="Cochrane G."/>
            <person name="Meng A."/>
            <person name="Brown T."/>
            <person name="Cohen L."/>
        </authorList>
    </citation>
    <scope>NUCLEOTIDE SEQUENCE</scope>
    <source>
        <strain evidence="3">Pop2</strain>
    </source>
</reference>
<dbReference type="GO" id="GO:0030170">
    <property type="term" value="F:pyridoxal phosphate binding"/>
    <property type="evidence" value="ECO:0007669"/>
    <property type="project" value="InterPro"/>
</dbReference>
<dbReference type="GO" id="GO:0003824">
    <property type="term" value="F:catalytic activity"/>
    <property type="evidence" value="ECO:0007669"/>
    <property type="project" value="InterPro"/>
</dbReference>
<dbReference type="GO" id="GO:0030151">
    <property type="term" value="F:molybdenum ion binding"/>
    <property type="evidence" value="ECO:0007669"/>
    <property type="project" value="InterPro"/>
</dbReference>
<evidence type="ECO:0000256" key="1">
    <source>
        <dbReference type="SAM" id="MobiDB-lite"/>
    </source>
</evidence>
<dbReference type="InterPro" id="IPR005302">
    <property type="entry name" value="MoCF_Sase_C"/>
</dbReference>
<accession>A0A7S2A1J0</accession>
<evidence type="ECO:0000313" key="3">
    <source>
        <dbReference type="EMBL" id="CAD9355181.1"/>
    </source>
</evidence>
<dbReference type="Pfam" id="PF03473">
    <property type="entry name" value="MOSC"/>
    <property type="match status" value="1"/>
</dbReference>
<feature type="compositionally biased region" description="Low complexity" evidence="1">
    <location>
        <begin position="107"/>
        <end position="123"/>
    </location>
</feature>
<feature type="compositionally biased region" description="Polar residues" evidence="1">
    <location>
        <begin position="133"/>
        <end position="143"/>
    </location>
</feature>
<sequence>MVSFTTTNDMIIIMIHLSLFLLITTTHTIHTIYPVAVVSAFQHNTNIIPKRRQQQLQYRHPFVLKKKIVIPQHFHHRSSSSLFGILDDLRDFLFSKPKAPPQPIPSTPSSKTTTSTTTKGTITRIASKPYQPDGSSKPSSRTYTTRKESYPKAQLSKHGIVGDYNHYRTIALDNTLDRAVSILTEDVLDICKNSVYGEIQDGDLGENLCLDGFRYNSFQISSRCCIGHQDGIILEITEPIVACANLCKLQFINRESSSPKERIQKCTEFIDFLNQKDGLRGWYAKVVDLGKDDGFICVGDEVKLM</sequence>
<dbReference type="EMBL" id="HBGN01037229">
    <property type="protein sequence ID" value="CAD9355181.1"/>
    <property type="molecule type" value="Transcribed_RNA"/>
</dbReference>
<name>A0A7S2A1J0_9STRA</name>
<protein>
    <recommendedName>
        <fullName evidence="2">MOSC domain-containing protein</fullName>
    </recommendedName>
</protein>
<evidence type="ECO:0000259" key="2">
    <source>
        <dbReference type="Pfam" id="PF03473"/>
    </source>
</evidence>
<dbReference type="SUPFAM" id="SSF50800">
    <property type="entry name" value="PK beta-barrel domain-like"/>
    <property type="match status" value="1"/>
</dbReference>
<feature type="domain" description="MOSC" evidence="2">
    <location>
        <begin position="176"/>
        <end position="303"/>
    </location>
</feature>
<gene>
    <name evidence="3" type="ORF">DBRI1063_LOCUS23864</name>
</gene>